<dbReference type="EMBL" id="RJVU01026598">
    <property type="protein sequence ID" value="ROL49291.1"/>
    <property type="molecule type" value="Genomic_DNA"/>
</dbReference>
<accession>A0A3N0YTS2</accession>
<evidence type="ECO:0000313" key="3">
    <source>
        <dbReference type="Proteomes" id="UP000281406"/>
    </source>
</evidence>
<dbReference type="Proteomes" id="UP000281406">
    <property type="component" value="Unassembled WGS sequence"/>
</dbReference>
<feature type="region of interest" description="Disordered" evidence="1">
    <location>
        <begin position="74"/>
        <end position="123"/>
    </location>
</feature>
<feature type="compositionally biased region" description="Basic and acidic residues" evidence="1">
    <location>
        <begin position="74"/>
        <end position="86"/>
    </location>
</feature>
<gene>
    <name evidence="2" type="ORF">DPX16_4342</name>
</gene>
<feature type="compositionally biased region" description="Basic and acidic residues" evidence="1">
    <location>
        <begin position="98"/>
        <end position="108"/>
    </location>
</feature>
<keyword evidence="3" id="KW-1185">Reference proteome</keyword>
<reference evidence="2 3" key="1">
    <citation type="submission" date="2018-10" db="EMBL/GenBank/DDBJ databases">
        <title>Genome assembly for a Yunnan-Guizhou Plateau 3E fish, Anabarilius grahami (Regan), and its evolutionary and genetic applications.</title>
        <authorList>
            <person name="Jiang W."/>
        </authorList>
    </citation>
    <scope>NUCLEOTIDE SEQUENCE [LARGE SCALE GENOMIC DNA]</scope>
    <source>
        <strain evidence="2">AG-KIZ</strain>
        <tissue evidence="2">Muscle</tissue>
    </source>
</reference>
<feature type="region of interest" description="Disordered" evidence="1">
    <location>
        <begin position="25"/>
        <end position="47"/>
    </location>
</feature>
<name>A0A3N0YTS2_ANAGA</name>
<evidence type="ECO:0000256" key="1">
    <source>
        <dbReference type="SAM" id="MobiDB-lite"/>
    </source>
</evidence>
<evidence type="ECO:0000313" key="2">
    <source>
        <dbReference type="EMBL" id="ROL49291.1"/>
    </source>
</evidence>
<proteinExistence type="predicted"/>
<sequence length="159" mass="18742">MDSENKGSLNVKIMERNTQAFLISGRTGWDNKSGRSPPRPLTHSDTDRSAWRAALNYLLAQCWRERERERFRGGHRLNGSDRDECARLPTINQPLRPPLDHLSRPYGKDRKRKLSFSPVSQRKDTERERQEIIKWKTVWRCLRGDDCEKLKVVHAHRLI</sequence>
<protein>
    <submittedName>
        <fullName evidence="2">Uncharacterized protein</fullName>
    </submittedName>
</protein>
<dbReference type="AlphaFoldDB" id="A0A3N0YTS2"/>
<comment type="caution">
    <text evidence="2">The sequence shown here is derived from an EMBL/GenBank/DDBJ whole genome shotgun (WGS) entry which is preliminary data.</text>
</comment>
<organism evidence="2 3">
    <name type="scientific">Anabarilius grahami</name>
    <name type="common">Kanglang fish</name>
    <name type="synonym">Barilius grahami</name>
    <dbReference type="NCBI Taxonomy" id="495550"/>
    <lineage>
        <taxon>Eukaryota</taxon>
        <taxon>Metazoa</taxon>
        <taxon>Chordata</taxon>
        <taxon>Craniata</taxon>
        <taxon>Vertebrata</taxon>
        <taxon>Euteleostomi</taxon>
        <taxon>Actinopterygii</taxon>
        <taxon>Neopterygii</taxon>
        <taxon>Teleostei</taxon>
        <taxon>Ostariophysi</taxon>
        <taxon>Cypriniformes</taxon>
        <taxon>Xenocyprididae</taxon>
        <taxon>Xenocypridinae</taxon>
        <taxon>Xenocypridinae incertae sedis</taxon>
        <taxon>Anabarilius</taxon>
    </lineage>
</organism>